<dbReference type="NCBIfam" id="TIGR04183">
    <property type="entry name" value="Por_Secre_tail"/>
    <property type="match status" value="1"/>
</dbReference>
<dbReference type="EMBL" id="CP050063">
    <property type="protein sequence ID" value="QIP13057.1"/>
    <property type="molecule type" value="Genomic_DNA"/>
</dbReference>
<organism evidence="3 4">
    <name type="scientific">Spirosoma aureum</name>
    <dbReference type="NCBI Taxonomy" id="2692134"/>
    <lineage>
        <taxon>Bacteria</taxon>
        <taxon>Pseudomonadati</taxon>
        <taxon>Bacteroidota</taxon>
        <taxon>Cytophagia</taxon>
        <taxon>Cytophagales</taxon>
        <taxon>Cytophagaceae</taxon>
        <taxon>Spirosoma</taxon>
    </lineage>
</organism>
<protein>
    <submittedName>
        <fullName evidence="3">T9SS type A sorting domain-containing protein</fullName>
    </submittedName>
</protein>
<keyword evidence="1" id="KW-0732">Signal</keyword>
<accession>A0A6G9AKS2</accession>
<dbReference type="Proteomes" id="UP000501802">
    <property type="component" value="Chromosome"/>
</dbReference>
<evidence type="ECO:0000259" key="2">
    <source>
        <dbReference type="SMART" id="SM00736"/>
    </source>
</evidence>
<dbReference type="InterPro" id="IPR006644">
    <property type="entry name" value="Cadg"/>
</dbReference>
<dbReference type="Gene3D" id="2.60.40.10">
    <property type="entry name" value="Immunoglobulins"/>
    <property type="match status" value="2"/>
</dbReference>
<dbReference type="InterPro" id="IPR013783">
    <property type="entry name" value="Ig-like_fold"/>
</dbReference>
<feature type="domain" description="Dystroglycan-type cadherin-like" evidence="2">
    <location>
        <begin position="625"/>
        <end position="716"/>
    </location>
</feature>
<reference evidence="3 4" key="1">
    <citation type="submission" date="2020-03" db="EMBL/GenBank/DDBJ databases">
        <authorList>
            <person name="Kim M.K."/>
        </authorList>
    </citation>
    <scope>NUCLEOTIDE SEQUENCE [LARGE SCALE GENOMIC DNA]</scope>
    <source>
        <strain evidence="3 4">BT328</strain>
    </source>
</reference>
<evidence type="ECO:0000313" key="3">
    <source>
        <dbReference type="EMBL" id="QIP13057.1"/>
    </source>
</evidence>
<gene>
    <name evidence="3" type="ORF">G8759_10670</name>
</gene>
<dbReference type="SUPFAM" id="SSF49313">
    <property type="entry name" value="Cadherin-like"/>
    <property type="match status" value="2"/>
</dbReference>
<dbReference type="GO" id="GO:0005509">
    <property type="term" value="F:calcium ion binding"/>
    <property type="evidence" value="ECO:0007669"/>
    <property type="project" value="InterPro"/>
</dbReference>
<sequence length="1071" mass="110429">MTSQAYTSGIYPGLIRLLFNGLLLATLLSAQAQTTWTNRPQTADQLLTDAAFGAGRYVVVGGDGAGEYIQTSTDGIGWSTQFTDHPNSGGLFALVYAAGKFVAVGAQGRVLTSPDGLSWTPQVSGTGKSLNDIAYGAGQFIAVGDNGTLITSADAVTWSPQVSGTPQHILVAAYGAGLFLVAGHDGMIKTSTDGVTWINRQSGIASTLRSMTAGPNGLLVAVGNNGAIVTSPDGVTWTLRPGPGALLDLSGVACNPTTGAFVAVARAKNQVLTSPDGIQWGAFPFKSGTEFFLYGVRFLNGQFIATGAGGTIRTSTNNGISWHPLTIDSDLQLRGAAYGNGRYVAVGKYPISISPAIGSAAITSTNGVNYVLGSPQHFAGADEGFNNVVFGNGQFVAVGGEGIIQTSPDGLVWTMRYSGLGATIRAIAYGNGQYVAVGAGFGPGSNGNILQSTDGISWSKSSTGSTFYSDISYANGQFVAVGLNGAIGTSPDGSNWTPRSAGIPDNLSYVAYGNGTYIAIGIGSGFGTTVTRSTDGVSWTVAPAFKSDGVASGLTFGNGQFVALVQGGRIFTSPDGLTWTPRMSNTQSNLEGITYGNGLFVAVGYNATVVTSPNDAVVQPGNLPPVAPGIGNASGVVGQPFLQTIPAFTDPEGLPLTYSISSLPAGLQFTAGSAGTISGIPTGTGVTDITVTATDQSGMTATATFTITINSPGGNQALQLVAPSYNCSTGQFTFNTTGGDGSQPEFMAIGITAWTTNPNQFVDAELRTAADAPLISLKARQNGQEVTYSWNIRATCPIGNAKPPVFNGPLANQTVLPGSNVLITLPSGTFTDPENQVLTVTAAGQPAGFTFDGSLLSGVAPESGAFLITLTATDTDGLATTGQFMLTVSSGGGSDLQLVAPTYNCATGQFTFNTTGGDGSQPEFMAIGITAWTTNPNQFVDAELRTAADAPLISLKARQNGQEVTYSWNIRATCPVNGSPRQSAELEANLITHVYPNPVDADLTVLIEGASHQTVDLWLMNLSGSNVLNKRVKVTSSRHQEVLNLEQQAPGVYLLRVTTHNQQQTVKVIKR</sequence>
<feature type="domain" description="Dystroglycan-type cadherin-like" evidence="2">
    <location>
        <begin position="805"/>
        <end position="895"/>
    </location>
</feature>
<proteinExistence type="predicted"/>
<keyword evidence="4" id="KW-1185">Reference proteome</keyword>
<feature type="signal peptide" evidence="1">
    <location>
        <begin position="1"/>
        <end position="32"/>
    </location>
</feature>
<evidence type="ECO:0000256" key="1">
    <source>
        <dbReference type="SAM" id="SignalP"/>
    </source>
</evidence>
<dbReference type="AlphaFoldDB" id="A0A6G9AKS2"/>
<name>A0A6G9AKS2_9BACT</name>
<dbReference type="RefSeq" id="WP_167207766.1">
    <property type="nucleotide sequence ID" value="NZ_CP050063.1"/>
</dbReference>
<feature type="chain" id="PRO_5026099084" evidence="1">
    <location>
        <begin position="33"/>
        <end position="1071"/>
    </location>
</feature>
<dbReference type="Pfam" id="PF05345">
    <property type="entry name" value="He_PIG"/>
    <property type="match status" value="2"/>
</dbReference>
<dbReference type="SUPFAM" id="SSF110296">
    <property type="entry name" value="Oligoxyloglucan reducing end-specific cellobiohydrolase"/>
    <property type="match status" value="3"/>
</dbReference>
<dbReference type="SMART" id="SM00736">
    <property type="entry name" value="CADG"/>
    <property type="match status" value="2"/>
</dbReference>
<dbReference type="GO" id="GO:0016020">
    <property type="term" value="C:membrane"/>
    <property type="evidence" value="ECO:0007669"/>
    <property type="project" value="InterPro"/>
</dbReference>
<dbReference type="Pfam" id="PF18962">
    <property type="entry name" value="Por_Secre_tail"/>
    <property type="match status" value="1"/>
</dbReference>
<dbReference type="KEGG" id="spib:G8759_10670"/>
<dbReference type="InterPro" id="IPR015919">
    <property type="entry name" value="Cadherin-like_sf"/>
</dbReference>
<evidence type="ECO:0000313" key="4">
    <source>
        <dbReference type="Proteomes" id="UP000501802"/>
    </source>
</evidence>
<dbReference type="InterPro" id="IPR026444">
    <property type="entry name" value="Secre_tail"/>
</dbReference>